<dbReference type="NCBIfam" id="NF001961">
    <property type="entry name" value="PRK00733.3-6"/>
    <property type="match status" value="1"/>
</dbReference>
<keyword evidence="9" id="KW-0630">Potassium</keyword>
<dbReference type="GO" id="GO:0012505">
    <property type="term" value="C:endomembrane system"/>
    <property type="evidence" value="ECO:0007669"/>
    <property type="project" value="UniProtKB-SubCell"/>
</dbReference>
<evidence type="ECO:0000256" key="9">
    <source>
        <dbReference type="HAMAP-Rule" id="MF_01129"/>
    </source>
</evidence>
<evidence type="ECO:0000256" key="6">
    <source>
        <dbReference type="ARBA" id="ARBA00022989"/>
    </source>
</evidence>
<feature type="transmembrane region" description="Helical" evidence="9">
    <location>
        <begin position="58"/>
        <end position="76"/>
    </location>
</feature>
<comment type="function">
    <text evidence="9">Sodium pump that utilizes the energy of pyrophosphate hydrolysis as the driving force for Na(+) movement across the membrane.</text>
</comment>
<dbReference type="PANTHER" id="PTHR31998">
    <property type="entry name" value="K(+)-INSENSITIVE PYROPHOSPHATE-ENERGIZED PROTON PUMP"/>
    <property type="match status" value="1"/>
</dbReference>
<dbReference type="Proteomes" id="UP000295504">
    <property type="component" value="Unassembled WGS sequence"/>
</dbReference>
<dbReference type="NCBIfam" id="NF001953">
    <property type="entry name" value="PRK00733.2-1"/>
    <property type="match status" value="1"/>
</dbReference>
<gene>
    <name evidence="9" type="primary">hppA</name>
    <name evidence="10" type="ORF">EDD79_101820</name>
</gene>
<keyword evidence="5 9" id="KW-1278">Translocase</keyword>
<dbReference type="HAMAP" id="MF_01129">
    <property type="entry name" value="PPase_energized_pump"/>
    <property type="match status" value="1"/>
</dbReference>
<evidence type="ECO:0000313" key="10">
    <source>
        <dbReference type="EMBL" id="TCQ02140.1"/>
    </source>
</evidence>
<keyword evidence="7 9" id="KW-0406">Ion transport</keyword>
<feature type="transmembrane region" description="Helical" evidence="9">
    <location>
        <begin position="649"/>
        <end position="676"/>
    </location>
</feature>
<dbReference type="PIRSF" id="PIRSF001265">
    <property type="entry name" value="H+-PPase"/>
    <property type="match status" value="1"/>
</dbReference>
<keyword evidence="9" id="KW-1003">Cell membrane</keyword>
<evidence type="ECO:0000256" key="7">
    <source>
        <dbReference type="ARBA" id="ARBA00023065"/>
    </source>
</evidence>
<feature type="transmembrane region" description="Helical" evidence="9">
    <location>
        <begin position="584"/>
        <end position="602"/>
    </location>
</feature>
<reference evidence="10 11" key="1">
    <citation type="submission" date="2019-03" db="EMBL/GenBank/DDBJ databases">
        <title>Genomic Encyclopedia of Type Strains, Phase IV (KMG-IV): sequencing the most valuable type-strain genomes for metagenomic binning, comparative biology and taxonomic classification.</title>
        <authorList>
            <person name="Goeker M."/>
        </authorList>
    </citation>
    <scope>NUCLEOTIDE SEQUENCE [LARGE SCALE GENOMIC DNA]</scope>
    <source>
        <strain evidence="10 11">DSM 100013</strain>
    </source>
</reference>
<feature type="transmembrane region" description="Helical" evidence="9">
    <location>
        <begin position="292"/>
        <end position="311"/>
    </location>
</feature>
<comment type="subunit">
    <text evidence="9">Homodimer.</text>
</comment>
<feature type="site" description="Determinant of potassium dependence" evidence="9">
    <location>
        <position position="453"/>
    </location>
</feature>
<evidence type="ECO:0000256" key="8">
    <source>
        <dbReference type="ARBA" id="ARBA00023136"/>
    </source>
</evidence>
<evidence type="ECO:0000256" key="2">
    <source>
        <dbReference type="ARBA" id="ARBA00022448"/>
    </source>
</evidence>
<dbReference type="EC" id="7.2.3.1" evidence="9"/>
<evidence type="ECO:0000256" key="3">
    <source>
        <dbReference type="ARBA" id="ARBA00022692"/>
    </source>
</evidence>
<protein>
    <recommendedName>
        <fullName evidence="9">Putative K(+)-stimulated pyrophosphate-energized sodium pump</fullName>
        <ecNumber evidence="9">7.2.3.1</ecNumber>
    </recommendedName>
    <alternativeName>
        <fullName evidence="9">Membrane-bound sodium-translocating pyrophosphatase</fullName>
    </alternativeName>
    <alternativeName>
        <fullName evidence="9">Pyrophosphate-energized inorganic pyrophosphatase</fullName>
        <shortName evidence="9">Na(+)-PPase</shortName>
    </alternativeName>
</protein>
<feature type="transmembrane region" description="Helical" evidence="9">
    <location>
        <begin position="235"/>
        <end position="252"/>
    </location>
</feature>
<evidence type="ECO:0000256" key="5">
    <source>
        <dbReference type="ARBA" id="ARBA00022967"/>
    </source>
</evidence>
<name>A0A4R2TF14_9FIRM</name>
<comment type="cofactor">
    <cofactor evidence="9">
        <name>Mg(2+)</name>
        <dbReference type="ChEBI" id="CHEBI:18420"/>
    </cofactor>
</comment>
<feature type="transmembrane region" description="Helical" evidence="9">
    <location>
        <begin position="558"/>
        <end position="578"/>
    </location>
</feature>
<keyword evidence="9" id="KW-0739">Sodium transport</keyword>
<dbReference type="InterPro" id="IPR004131">
    <property type="entry name" value="PPase-energised_H-pump"/>
</dbReference>
<dbReference type="NCBIfam" id="NF001960">
    <property type="entry name" value="PRK00733.3-5"/>
    <property type="match status" value="1"/>
</dbReference>
<evidence type="ECO:0000256" key="1">
    <source>
        <dbReference type="ARBA" id="ARBA00004127"/>
    </source>
</evidence>
<keyword evidence="3 9" id="KW-0812">Transmembrane</keyword>
<dbReference type="GO" id="GO:0006814">
    <property type="term" value="P:sodium ion transport"/>
    <property type="evidence" value="ECO:0007669"/>
    <property type="project" value="UniProtKB-UniRule"/>
</dbReference>
<accession>A0A4R2TF14</accession>
<dbReference type="GO" id="GO:0009678">
    <property type="term" value="F:diphosphate hydrolysis-driven proton transmembrane transporter activity"/>
    <property type="evidence" value="ECO:0007669"/>
    <property type="project" value="UniProtKB-UniRule"/>
</dbReference>
<comment type="activity regulation">
    <text evidence="9">Requires K(+) for maximal activity.</text>
</comment>
<feature type="transmembrane region" description="Helical" evidence="9">
    <location>
        <begin position="259"/>
        <end position="280"/>
    </location>
</feature>
<keyword evidence="2 9" id="KW-0813">Transport</keyword>
<comment type="similarity">
    <text evidence="9">Belongs to the H(+)-translocating pyrophosphatase (TC 3.A.10) family. K(+)-stimulated subfamily.</text>
</comment>
<feature type="transmembrane region" description="Helical" evidence="9">
    <location>
        <begin position="122"/>
        <end position="149"/>
    </location>
</feature>
<sequence>MSNWMILAPITGVIALIFAYILTNRINSVDPGNERMREIASYIEEGSMAFLTREYKTLVIFAIVLFFVLGIGLKSWLTAICFLVGALFSGLAGFFGMRVATKANVRTANGAKEGGMNKALSVAFSGGAVMGMSVVGLGLLGVGGLFIILNNLTGDSAQAAEIITGFALGASSIALFGRVGGGIYTKAADVGADLVGKVEAGIPEDDPRNPAVIADNVGDNVGDVAGMGADLFESYVGSIIAAIALGLIANNGQYGLNGALFPLLLSATGIIASIIGTFFVKGDENSDPSRALHMGTYVSGAITVGIAFFLSTRLLGDIRGFLAIVTGLIVGLLIANITERYTSGEYASVKKIAQQSETGPATTIISGLAVGMMSTAWPILIIAVGILIAFGVAGLYGIALAAVGMLATAGMTIAVDAYGPIADNAGGIAEMCELPKDVRKITDKLDAVGNTTAAIGKGFAIGSAALTALALFATYTAAVGLNMIDLTSPAVIAGMLIGGMLPFLFSAMTMEAVGKAAFQMIEEVRRQFREIPGIMEGTGKPEYAKCVDISTAAALREMIIPGVLAVVAPIATGVLLGADAVGGLLAGSLVAGVLLAIMMANAGGAWDNAKKYIEEGNHGGKGSEPHKAAVVGDTVGDPFKDTSGPSINILIKLMTIVSVVFAPLFAQFGGLLLRFFE</sequence>
<organism evidence="10 11">
    <name type="scientific">Serpentinicella alkaliphila</name>
    <dbReference type="NCBI Taxonomy" id="1734049"/>
    <lineage>
        <taxon>Bacteria</taxon>
        <taxon>Bacillati</taxon>
        <taxon>Bacillota</taxon>
        <taxon>Clostridia</taxon>
        <taxon>Peptostreptococcales</taxon>
        <taxon>Natronincolaceae</taxon>
        <taxon>Serpentinicella</taxon>
    </lineage>
</organism>
<keyword evidence="4 9" id="KW-0460">Magnesium</keyword>
<dbReference type="NCBIfam" id="NF001954">
    <property type="entry name" value="PRK00733.2-2"/>
    <property type="match status" value="1"/>
</dbReference>
<dbReference type="EMBL" id="SLYC01000018">
    <property type="protein sequence ID" value="TCQ02140.1"/>
    <property type="molecule type" value="Genomic_DNA"/>
</dbReference>
<proteinExistence type="inferred from homology"/>
<feature type="transmembrane region" description="Helical" evidence="9">
    <location>
        <begin position="490"/>
        <end position="510"/>
    </location>
</feature>
<dbReference type="RefSeq" id="WP_132848542.1">
    <property type="nucleotide sequence ID" value="NZ_CP058648.1"/>
</dbReference>
<dbReference type="GO" id="GO:0000287">
    <property type="term" value="F:magnesium ion binding"/>
    <property type="evidence" value="ECO:0007669"/>
    <property type="project" value="UniProtKB-UniRule"/>
</dbReference>
<feature type="transmembrane region" description="Helical" evidence="9">
    <location>
        <begin position="6"/>
        <end position="23"/>
    </location>
</feature>
<dbReference type="GO" id="GO:0004427">
    <property type="term" value="F:inorganic diphosphate phosphatase activity"/>
    <property type="evidence" value="ECO:0007669"/>
    <property type="project" value="UniProtKB-UniRule"/>
</dbReference>
<dbReference type="Pfam" id="PF03030">
    <property type="entry name" value="H_PPase"/>
    <property type="match status" value="1"/>
</dbReference>
<dbReference type="GO" id="GO:0030955">
    <property type="term" value="F:potassium ion binding"/>
    <property type="evidence" value="ECO:0007669"/>
    <property type="project" value="UniProtKB-UniRule"/>
</dbReference>
<dbReference type="AlphaFoldDB" id="A0A4R2TF14"/>
<keyword evidence="8 9" id="KW-0472">Membrane</keyword>
<dbReference type="OrthoDB" id="9808652at2"/>
<feature type="transmembrane region" description="Helical" evidence="9">
    <location>
        <begin position="459"/>
        <end position="484"/>
    </location>
</feature>
<dbReference type="GO" id="GO:0005886">
    <property type="term" value="C:plasma membrane"/>
    <property type="evidence" value="ECO:0007669"/>
    <property type="project" value="UniProtKB-SubCell"/>
</dbReference>
<feature type="transmembrane region" description="Helical" evidence="9">
    <location>
        <begin position="318"/>
        <end position="338"/>
    </location>
</feature>
<evidence type="ECO:0000256" key="4">
    <source>
        <dbReference type="ARBA" id="ARBA00022842"/>
    </source>
</evidence>
<keyword evidence="9" id="KW-0915">Sodium</keyword>
<comment type="subcellular location">
    <subcellularLocation>
        <location evidence="9">Cell membrane</location>
        <topology evidence="9">Multi-pass membrane protein</topology>
    </subcellularLocation>
    <subcellularLocation>
        <location evidence="1">Endomembrane system</location>
        <topology evidence="1">Multi-pass membrane protein</topology>
    </subcellularLocation>
</comment>
<dbReference type="NCBIfam" id="TIGR01104">
    <property type="entry name" value="V_PPase"/>
    <property type="match status" value="1"/>
</dbReference>
<keyword evidence="11" id="KW-1185">Reference proteome</keyword>
<evidence type="ECO:0000313" key="11">
    <source>
        <dbReference type="Proteomes" id="UP000295504"/>
    </source>
</evidence>
<comment type="caution">
    <text evidence="10">The sequence shown here is derived from an EMBL/GenBank/DDBJ whole genome shotgun (WGS) entry which is preliminary data.</text>
</comment>
<comment type="catalytic activity">
    <reaction evidence="9">
        <text>Na(+)(in) + diphosphate + H2O = Na(+)(out) + 2 phosphate + H(+)</text>
        <dbReference type="Rhea" id="RHEA:57884"/>
        <dbReference type="ChEBI" id="CHEBI:15377"/>
        <dbReference type="ChEBI" id="CHEBI:15378"/>
        <dbReference type="ChEBI" id="CHEBI:29101"/>
        <dbReference type="ChEBI" id="CHEBI:33019"/>
        <dbReference type="ChEBI" id="CHEBI:43474"/>
        <dbReference type="EC" id="7.2.3.1"/>
    </reaction>
</comment>
<comment type="caution">
    <text evidence="9">Lacks conserved residue(s) required for the propagation of feature annotation.</text>
</comment>
<keyword evidence="6 9" id="KW-1133">Transmembrane helix</keyword>